<evidence type="ECO:0000256" key="3">
    <source>
        <dbReference type="ARBA" id="ARBA00023027"/>
    </source>
</evidence>
<dbReference type="GO" id="GO:0047545">
    <property type="term" value="F:(S)-2-hydroxyglutarate dehydrogenase activity"/>
    <property type="evidence" value="ECO:0007669"/>
    <property type="project" value="UniProtKB-ARBA"/>
</dbReference>
<keyword evidence="2 4" id="KW-0560">Oxidoreductase</keyword>
<dbReference type="SUPFAM" id="SSF51735">
    <property type="entry name" value="NAD(P)-binding Rossmann-fold domains"/>
    <property type="match status" value="1"/>
</dbReference>
<dbReference type="Gene3D" id="3.40.50.720">
    <property type="entry name" value="NAD(P)-binding Rossmann-like Domain"/>
    <property type="match status" value="2"/>
</dbReference>
<dbReference type="SUPFAM" id="SSF52283">
    <property type="entry name" value="Formate/glycerate dehydrogenase catalytic domain-like"/>
    <property type="match status" value="1"/>
</dbReference>
<evidence type="ECO:0000256" key="2">
    <source>
        <dbReference type="ARBA" id="ARBA00023002"/>
    </source>
</evidence>
<proteinExistence type="inferred from homology"/>
<dbReference type="GO" id="GO:0006564">
    <property type="term" value="P:L-serine biosynthetic process"/>
    <property type="evidence" value="ECO:0007669"/>
    <property type="project" value="UniProtKB-ARBA"/>
</dbReference>
<evidence type="ECO:0000313" key="7">
    <source>
        <dbReference type="EMBL" id="PJA13591.1"/>
    </source>
</evidence>
<name>A0A2M7W1S0_9BACT</name>
<feature type="domain" description="D-isomer specific 2-hydroxyacid dehydrogenase NAD-binding" evidence="6">
    <location>
        <begin position="111"/>
        <end position="293"/>
    </location>
</feature>
<dbReference type="AlphaFoldDB" id="A0A2M7W1S0"/>
<dbReference type="PANTHER" id="PTHR43761:SF1">
    <property type="entry name" value="D-ISOMER SPECIFIC 2-HYDROXYACID DEHYDROGENASE CATALYTIC DOMAIN-CONTAINING PROTEIN-RELATED"/>
    <property type="match status" value="1"/>
</dbReference>
<dbReference type="Proteomes" id="UP000228952">
    <property type="component" value="Unassembled WGS sequence"/>
</dbReference>
<sequence>MKFVSVDLPYVGDKYLKQLRRIKGIEQVSVPVENPVSDQDIIDRIGNAELITSDITVQLTKKILKQVPNLKAIFCQAVGFDNIDVAYAKEQGIKVYNCAGFNATAVAEFAFALITSLFRKIPSAQAHVKAGGWLYRLFVGKELAGRTIGIVGSGNIALKIAAIATGYRMKVLSYTAHPSQAKANLMHVDEFISLEKLLARSHIIVLAVPLSLQTKHLIGKDELALMRKDAILVNTARHTVVDEMALADAVLEGKIAGAVLDMMFKEPFNVKDYPMKIQELVRLPNVIVTPHIAGVSEESAEFLGKIFVQNVKNFLQGDKTNCVNW</sequence>
<accession>A0A2M7W1S0</accession>
<dbReference type="InterPro" id="IPR006140">
    <property type="entry name" value="D-isomer_DH_NAD-bd"/>
</dbReference>
<gene>
    <name evidence="7" type="ORF">COX64_03220</name>
</gene>
<dbReference type="InterPro" id="IPR006139">
    <property type="entry name" value="D-isomer_2_OHA_DH_cat_dom"/>
</dbReference>
<dbReference type="Pfam" id="PF02826">
    <property type="entry name" value="2-Hacid_dh_C"/>
    <property type="match status" value="1"/>
</dbReference>
<reference evidence="8" key="1">
    <citation type="submission" date="2017-09" db="EMBL/GenBank/DDBJ databases">
        <title>Depth-based differentiation of microbial function through sediment-hosted aquifers and enrichment of novel symbionts in the deep terrestrial subsurface.</title>
        <authorList>
            <person name="Probst A.J."/>
            <person name="Ladd B."/>
            <person name="Jarett J.K."/>
            <person name="Geller-Mcgrath D.E."/>
            <person name="Sieber C.M.K."/>
            <person name="Emerson J.B."/>
            <person name="Anantharaman K."/>
            <person name="Thomas B.C."/>
            <person name="Malmstrom R."/>
            <person name="Stieglmeier M."/>
            <person name="Klingl A."/>
            <person name="Woyke T."/>
            <person name="Ryan C.M."/>
            <person name="Banfield J.F."/>
        </authorList>
    </citation>
    <scope>NUCLEOTIDE SEQUENCE [LARGE SCALE GENOMIC DNA]</scope>
</reference>
<dbReference type="Pfam" id="PF00389">
    <property type="entry name" value="2-Hacid_dh"/>
    <property type="match status" value="1"/>
</dbReference>
<dbReference type="FunFam" id="3.40.50.720:FF:000041">
    <property type="entry name" value="D-3-phosphoglycerate dehydrogenase"/>
    <property type="match status" value="1"/>
</dbReference>
<evidence type="ECO:0008006" key="9">
    <source>
        <dbReference type="Google" id="ProtNLM"/>
    </source>
</evidence>
<dbReference type="GO" id="GO:0004617">
    <property type="term" value="F:phosphoglycerate dehydrogenase activity"/>
    <property type="evidence" value="ECO:0007669"/>
    <property type="project" value="UniProtKB-ARBA"/>
</dbReference>
<evidence type="ECO:0000259" key="6">
    <source>
        <dbReference type="Pfam" id="PF02826"/>
    </source>
</evidence>
<protein>
    <recommendedName>
        <fullName evidence="9">Hydroxyacid dehydrogenase</fullName>
    </recommendedName>
</protein>
<organism evidence="7 8">
    <name type="scientific">Candidatus Dojkabacteria bacterium CG_4_10_14_0_2_um_filter_Dojkabacteria_WS6_41_15</name>
    <dbReference type="NCBI Taxonomy" id="2014249"/>
    <lineage>
        <taxon>Bacteria</taxon>
        <taxon>Candidatus Dojkabacteria</taxon>
    </lineage>
</organism>
<evidence type="ECO:0000259" key="5">
    <source>
        <dbReference type="Pfam" id="PF00389"/>
    </source>
</evidence>
<evidence type="ECO:0000313" key="8">
    <source>
        <dbReference type="Proteomes" id="UP000228952"/>
    </source>
</evidence>
<evidence type="ECO:0000256" key="1">
    <source>
        <dbReference type="ARBA" id="ARBA00005854"/>
    </source>
</evidence>
<dbReference type="GO" id="GO:0051287">
    <property type="term" value="F:NAD binding"/>
    <property type="evidence" value="ECO:0007669"/>
    <property type="project" value="InterPro"/>
</dbReference>
<dbReference type="PANTHER" id="PTHR43761">
    <property type="entry name" value="D-ISOMER SPECIFIC 2-HYDROXYACID DEHYDROGENASE FAMILY PROTEIN (AFU_ORTHOLOGUE AFUA_1G13630)"/>
    <property type="match status" value="1"/>
</dbReference>
<feature type="domain" description="D-isomer specific 2-hydroxyacid dehydrogenase catalytic" evidence="5">
    <location>
        <begin position="18"/>
        <end position="324"/>
    </location>
</feature>
<dbReference type="EMBL" id="PFQB01000080">
    <property type="protein sequence ID" value="PJA13591.1"/>
    <property type="molecule type" value="Genomic_DNA"/>
</dbReference>
<keyword evidence="3" id="KW-0520">NAD</keyword>
<evidence type="ECO:0000256" key="4">
    <source>
        <dbReference type="RuleBase" id="RU003719"/>
    </source>
</evidence>
<dbReference type="InterPro" id="IPR050418">
    <property type="entry name" value="D-iso_2-hydroxyacid_DH_PdxB"/>
</dbReference>
<comment type="similarity">
    <text evidence="1 4">Belongs to the D-isomer specific 2-hydroxyacid dehydrogenase family.</text>
</comment>
<dbReference type="InterPro" id="IPR036291">
    <property type="entry name" value="NAD(P)-bd_dom_sf"/>
</dbReference>
<comment type="caution">
    <text evidence="7">The sequence shown here is derived from an EMBL/GenBank/DDBJ whole genome shotgun (WGS) entry which is preliminary data.</text>
</comment>